<keyword evidence="4" id="KW-0479">Metal-binding</keyword>
<feature type="binding site" evidence="4">
    <location>
        <position position="155"/>
    </location>
    <ligand>
        <name>Zn(2+)</name>
        <dbReference type="ChEBI" id="CHEBI:29105"/>
    </ligand>
</feature>
<dbReference type="InterPro" id="IPR029035">
    <property type="entry name" value="DHS-like_NAD/FAD-binding_dom"/>
</dbReference>
<dbReference type="EMBL" id="JADIMY010000010">
    <property type="protein sequence ID" value="MBO8427036.1"/>
    <property type="molecule type" value="Genomic_DNA"/>
</dbReference>
<evidence type="ECO:0000259" key="5">
    <source>
        <dbReference type="PROSITE" id="PS50305"/>
    </source>
</evidence>
<feature type="domain" description="Deacetylase sirtuin-type" evidence="5">
    <location>
        <begin position="1"/>
        <end position="251"/>
    </location>
</feature>
<dbReference type="GO" id="GO:0070403">
    <property type="term" value="F:NAD+ binding"/>
    <property type="evidence" value="ECO:0007669"/>
    <property type="project" value="InterPro"/>
</dbReference>
<dbReference type="GO" id="GO:0017136">
    <property type="term" value="F:histone deacetylase activity, NAD-dependent"/>
    <property type="evidence" value="ECO:0007669"/>
    <property type="project" value="TreeGrafter"/>
</dbReference>
<dbReference type="Proteomes" id="UP000823613">
    <property type="component" value="Unassembled WGS sequence"/>
</dbReference>
<dbReference type="Gene3D" id="3.30.1600.10">
    <property type="entry name" value="SIR2/SIRT2 'Small Domain"/>
    <property type="match status" value="1"/>
</dbReference>
<sequence length="256" mass="29209">MDKYEELAKLILNSKKICFFGGAGVSTESGIPDFRGENGLYLLKSKYGVSYEEILSLHFFNRDPLTFFKFYKEFMINTQAKPNYAHLFLANLSKFKDVAIITQNIDGLHFEAGNKNVIELHGSIKRNYCTNCAKFYSLDEFLASFKAGLPLCNKCNHLIKPDVTLYEEPLNENVITKAIINIMDSDLLIIAGTSLKVYPANSFINYFYGDNIVVINKEKLDINRNIKLEINDLVGKTFKKVNSFLNHLSTKKEVIR</sequence>
<protein>
    <recommendedName>
        <fullName evidence="1">protein acetyllysine N-acetyltransferase</fullName>
        <ecNumber evidence="1">2.3.1.286</ecNumber>
    </recommendedName>
</protein>
<dbReference type="Pfam" id="PF02146">
    <property type="entry name" value="SIR2"/>
    <property type="match status" value="1"/>
</dbReference>
<name>A0A9D9DIA8_9BACL</name>
<organism evidence="6 7">
    <name type="scientific">Candidatus Onthovivens merdipullorum</name>
    <dbReference type="NCBI Taxonomy" id="2840889"/>
    <lineage>
        <taxon>Bacteria</taxon>
        <taxon>Bacillati</taxon>
        <taxon>Bacillota</taxon>
        <taxon>Bacilli</taxon>
        <taxon>Bacillales</taxon>
        <taxon>Candidatus Onthovivens</taxon>
    </lineage>
</organism>
<proteinExistence type="predicted"/>
<dbReference type="PROSITE" id="PS50305">
    <property type="entry name" value="SIRTUIN"/>
    <property type="match status" value="1"/>
</dbReference>
<keyword evidence="2" id="KW-0808">Transferase</keyword>
<feature type="binding site" evidence="4">
    <location>
        <position position="129"/>
    </location>
    <ligand>
        <name>Zn(2+)</name>
        <dbReference type="ChEBI" id="CHEBI:29105"/>
    </ligand>
</feature>
<evidence type="ECO:0000256" key="1">
    <source>
        <dbReference type="ARBA" id="ARBA00012928"/>
    </source>
</evidence>
<evidence type="ECO:0000256" key="3">
    <source>
        <dbReference type="ARBA" id="ARBA00023027"/>
    </source>
</evidence>
<dbReference type="NCBIfam" id="NF001752">
    <property type="entry name" value="PRK00481.1-1"/>
    <property type="match status" value="1"/>
</dbReference>
<gene>
    <name evidence="6" type="ORF">IAC58_00530</name>
</gene>
<dbReference type="AlphaFoldDB" id="A0A9D9DIA8"/>
<feature type="binding site" evidence="4">
    <location>
        <position position="152"/>
    </location>
    <ligand>
        <name>Zn(2+)</name>
        <dbReference type="ChEBI" id="CHEBI:29105"/>
    </ligand>
</feature>
<feature type="binding site" evidence="4">
    <location>
        <position position="132"/>
    </location>
    <ligand>
        <name>Zn(2+)</name>
        <dbReference type="ChEBI" id="CHEBI:29105"/>
    </ligand>
</feature>
<comment type="caution">
    <text evidence="6">The sequence shown here is derived from an EMBL/GenBank/DDBJ whole genome shotgun (WGS) entry which is preliminary data.</text>
</comment>
<accession>A0A9D9DIA8</accession>
<evidence type="ECO:0000313" key="6">
    <source>
        <dbReference type="EMBL" id="MBO8427036.1"/>
    </source>
</evidence>
<dbReference type="PANTHER" id="PTHR11085">
    <property type="entry name" value="NAD-DEPENDENT PROTEIN DEACYLASE SIRTUIN-5, MITOCHONDRIAL-RELATED"/>
    <property type="match status" value="1"/>
</dbReference>
<dbReference type="InterPro" id="IPR050134">
    <property type="entry name" value="NAD-dep_sirtuin_deacylases"/>
</dbReference>
<reference evidence="6" key="1">
    <citation type="submission" date="2020-10" db="EMBL/GenBank/DDBJ databases">
        <authorList>
            <person name="Gilroy R."/>
        </authorList>
    </citation>
    <scope>NUCLEOTIDE SEQUENCE</scope>
    <source>
        <strain evidence="6">11159</strain>
    </source>
</reference>
<dbReference type="InterPro" id="IPR026591">
    <property type="entry name" value="Sirtuin_cat_small_dom_sf"/>
</dbReference>
<keyword evidence="3" id="KW-0520">NAD</keyword>
<dbReference type="InterPro" id="IPR026590">
    <property type="entry name" value="Ssirtuin_cat_dom"/>
</dbReference>
<feature type="active site" description="Proton acceptor" evidence="4">
    <location>
        <position position="121"/>
    </location>
</feature>
<evidence type="ECO:0000313" key="7">
    <source>
        <dbReference type="Proteomes" id="UP000823613"/>
    </source>
</evidence>
<evidence type="ECO:0000256" key="4">
    <source>
        <dbReference type="PROSITE-ProRule" id="PRU00236"/>
    </source>
</evidence>
<dbReference type="InterPro" id="IPR003000">
    <property type="entry name" value="Sirtuin"/>
</dbReference>
<keyword evidence="4" id="KW-0862">Zinc</keyword>
<evidence type="ECO:0000256" key="2">
    <source>
        <dbReference type="ARBA" id="ARBA00022679"/>
    </source>
</evidence>
<dbReference type="SUPFAM" id="SSF52467">
    <property type="entry name" value="DHS-like NAD/FAD-binding domain"/>
    <property type="match status" value="1"/>
</dbReference>
<dbReference type="Gene3D" id="3.40.50.1220">
    <property type="entry name" value="TPP-binding domain"/>
    <property type="match status" value="1"/>
</dbReference>
<reference evidence="6" key="2">
    <citation type="journal article" date="2021" name="PeerJ">
        <title>Extensive microbial diversity within the chicken gut microbiome revealed by metagenomics and culture.</title>
        <authorList>
            <person name="Gilroy R."/>
            <person name="Ravi A."/>
            <person name="Getino M."/>
            <person name="Pursley I."/>
            <person name="Horton D.L."/>
            <person name="Alikhan N.F."/>
            <person name="Baker D."/>
            <person name="Gharbi K."/>
            <person name="Hall N."/>
            <person name="Watson M."/>
            <person name="Adriaenssens E.M."/>
            <person name="Foster-Nyarko E."/>
            <person name="Jarju S."/>
            <person name="Secka A."/>
            <person name="Antonio M."/>
            <person name="Oren A."/>
            <person name="Chaudhuri R.R."/>
            <person name="La Ragione R."/>
            <person name="Hildebrand F."/>
            <person name="Pallen M.J."/>
        </authorList>
    </citation>
    <scope>NUCLEOTIDE SEQUENCE</scope>
    <source>
        <strain evidence="6">11159</strain>
    </source>
</reference>
<dbReference type="EC" id="2.3.1.286" evidence="1"/>
<dbReference type="GO" id="GO:0046872">
    <property type="term" value="F:metal ion binding"/>
    <property type="evidence" value="ECO:0007669"/>
    <property type="project" value="UniProtKB-KW"/>
</dbReference>
<dbReference type="PANTHER" id="PTHR11085:SF4">
    <property type="entry name" value="NAD-DEPENDENT PROTEIN DEACYLASE"/>
    <property type="match status" value="1"/>
</dbReference>